<feature type="domain" description="Histidine kinase" evidence="13">
    <location>
        <begin position="317"/>
        <end position="535"/>
    </location>
</feature>
<proteinExistence type="predicted"/>
<dbReference type="GO" id="GO:0005524">
    <property type="term" value="F:ATP binding"/>
    <property type="evidence" value="ECO:0007669"/>
    <property type="project" value="UniProtKB-KW"/>
</dbReference>
<dbReference type="InterPro" id="IPR003594">
    <property type="entry name" value="HATPase_dom"/>
</dbReference>
<gene>
    <name evidence="14" type="ORF">SAMN05421640_1615</name>
</gene>
<dbReference type="InterPro" id="IPR005467">
    <property type="entry name" value="His_kinase_dom"/>
</dbReference>
<comment type="subcellular location">
    <subcellularLocation>
        <location evidence="2">Cell membrane</location>
    </subcellularLocation>
</comment>
<dbReference type="PANTHER" id="PTHR45453">
    <property type="entry name" value="PHOSPHATE REGULON SENSOR PROTEIN PHOR"/>
    <property type="match status" value="1"/>
</dbReference>
<evidence type="ECO:0000256" key="2">
    <source>
        <dbReference type="ARBA" id="ARBA00004236"/>
    </source>
</evidence>
<evidence type="ECO:0000256" key="8">
    <source>
        <dbReference type="ARBA" id="ARBA00022777"/>
    </source>
</evidence>
<name>A0A239IED2_EKHLU</name>
<keyword evidence="5" id="KW-0597">Phosphoprotein</keyword>
<evidence type="ECO:0000256" key="7">
    <source>
        <dbReference type="ARBA" id="ARBA00022741"/>
    </source>
</evidence>
<dbReference type="InterPro" id="IPR036097">
    <property type="entry name" value="HisK_dim/P_sf"/>
</dbReference>
<comment type="catalytic activity">
    <reaction evidence="1">
        <text>ATP + protein L-histidine = ADP + protein N-phospho-L-histidine.</text>
        <dbReference type="EC" id="2.7.13.3"/>
    </reaction>
</comment>
<dbReference type="InterPro" id="IPR004358">
    <property type="entry name" value="Sig_transdc_His_kin-like_C"/>
</dbReference>
<keyword evidence="15" id="KW-1185">Reference proteome</keyword>
<protein>
    <recommendedName>
        <fullName evidence="3">histidine kinase</fullName>
        <ecNumber evidence="3">2.7.13.3</ecNumber>
    </recommendedName>
</protein>
<dbReference type="InterPro" id="IPR050351">
    <property type="entry name" value="BphY/WalK/GraS-like"/>
</dbReference>
<keyword evidence="4" id="KW-1003">Cell membrane</keyword>
<dbReference type="InterPro" id="IPR036890">
    <property type="entry name" value="HATPase_C_sf"/>
</dbReference>
<dbReference type="SMART" id="SM00387">
    <property type="entry name" value="HATPase_c"/>
    <property type="match status" value="1"/>
</dbReference>
<evidence type="ECO:0000259" key="13">
    <source>
        <dbReference type="PROSITE" id="PS50109"/>
    </source>
</evidence>
<dbReference type="FunFam" id="3.30.565.10:FF:000023">
    <property type="entry name" value="PAS domain-containing sensor histidine kinase"/>
    <property type="match status" value="1"/>
</dbReference>
<keyword evidence="11 12" id="KW-0472">Membrane</keyword>
<evidence type="ECO:0000256" key="1">
    <source>
        <dbReference type="ARBA" id="ARBA00000085"/>
    </source>
</evidence>
<keyword evidence="10" id="KW-0902">Two-component regulatory system</keyword>
<keyword evidence="7" id="KW-0547">Nucleotide-binding</keyword>
<dbReference type="Pfam" id="PF00512">
    <property type="entry name" value="HisKA"/>
    <property type="match status" value="1"/>
</dbReference>
<dbReference type="RefSeq" id="WP_089356362.1">
    <property type="nucleotide sequence ID" value="NZ_FZPD01000003.1"/>
</dbReference>
<evidence type="ECO:0000313" key="15">
    <source>
        <dbReference type="Proteomes" id="UP000198393"/>
    </source>
</evidence>
<evidence type="ECO:0000256" key="12">
    <source>
        <dbReference type="SAM" id="Phobius"/>
    </source>
</evidence>
<dbReference type="Gene3D" id="3.30.565.10">
    <property type="entry name" value="Histidine kinase-like ATPase, C-terminal domain"/>
    <property type="match status" value="1"/>
</dbReference>
<keyword evidence="6" id="KW-0808">Transferase</keyword>
<organism evidence="14 15">
    <name type="scientific">Ekhidna lutea</name>
    <dbReference type="NCBI Taxonomy" id="447679"/>
    <lineage>
        <taxon>Bacteria</taxon>
        <taxon>Pseudomonadati</taxon>
        <taxon>Bacteroidota</taxon>
        <taxon>Cytophagia</taxon>
        <taxon>Cytophagales</taxon>
        <taxon>Reichenbachiellaceae</taxon>
        <taxon>Ekhidna</taxon>
    </lineage>
</organism>
<evidence type="ECO:0000256" key="5">
    <source>
        <dbReference type="ARBA" id="ARBA00022553"/>
    </source>
</evidence>
<dbReference type="PROSITE" id="PS50109">
    <property type="entry name" value="HIS_KIN"/>
    <property type="match status" value="1"/>
</dbReference>
<evidence type="ECO:0000256" key="9">
    <source>
        <dbReference type="ARBA" id="ARBA00022840"/>
    </source>
</evidence>
<dbReference type="GO" id="GO:0000155">
    <property type="term" value="F:phosphorelay sensor kinase activity"/>
    <property type="evidence" value="ECO:0007669"/>
    <property type="project" value="InterPro"/>
</dbReference>
<dbReference type="OrthoDB" id="1933776at2"/>
<dbReference type="Proteomes" id="UP000198393">
    <property type="component" value="Unassembled WGS sequence"/>
</dbReference>
<dbReference type="SMART" id="SM00388">
    <property type="entry name" value="HisKA"/>
    <property type="match status" value="1"/>
</dbReference>
<evidence type="ECO:0000256" key="4">
    <source>
        <dbReference type="ARBA" id="ARBA00022475"/>
    </source>
</evidence>
<dbReference type="CDD" id="cd00075">
    <property type="entry name" value="HATPase"/>
    <property type="match status" value="1"/>
</dbReference>
<feature type="transmembrane region" description="Helical" evidence="12">
    <location>
        <begin position="276"/>
        <end position="298"/>
    </location>
</feature>
<dbReference type="GO" id="GO:0016036">
    <property type="term" value="P:cellular response to phosphate starvation"/>
    <property type="evidence" value="ECO:0007669"/>
    <property type="project" value="TreeGrafter"/>
</dbReference>
<dbReference type="PANTHER" id="PTHR45453:SF1">
    <property type="entry name" value="PHOSPHATE REGULON SENSOR PROTEIN PHOR"/>
    <property type="match status" value="1"/>
</dbReference>
<dbReference type="CDD" id="cd00082">
    <property type="entry name" value="HisKA"/>
    <property type="match status" value="1"/>
</dbReference>
<accession>A0A239IED2</accession>
<dbReference type="Pfam" id="PF02518">
    <property type="entry name" value="HATPase_c"/>
    <property type="match status" value="1"/>
</dbReference>
<evidence type="ECO:0000313" key="14">
    <source>
        <dbReference type="EMBL" id="SNS91608.1"/>
    </source>
</evidence>
<dbReference type="PRINTS" id="PR00344">
    <property type="entry name" value="BCTRLSENSOR"/>
</dbReference>
<evidence type="ECO:0000256" key="3">
    <source>
        <dbReference type="ARBA" id="ARBA00012438"/>
    </source>
</evidence>
<dbReference type="EC" id="2.7.13.3" evidence="3"/>
<reference evidence="14 15" key="1">
    <citation type="submission" date="2017-06" db="EMBL/GenBank/DDBJ databases">
        <authorList>
            <person name="Kim H.J."/>
            <person name="Triplett B.A."/>
        </authorList>
    </citation>
    <scope>NUCLEOTIDE SEQUENCE [LARGE SCALE GENOMIC DNA]</scope>
    <source>
        <strain evidence="14 15">DSM 19307</strain>
    </source>
</reference>
<feature type="transmembrane region" description="Helical" evidence="12">
    <location>
        <begin position="6"/>
        <end position="28"/>
    </location>
</feature>
<dbReference type="SUPFAM" id="SSF55874">
    <property type="entry name" value="ATPase domain of HSP90 chaperone/DNA topoisomerase II/histidine kinase"/>
    <property type="match status" value="1"/>
</dbReference>
<dbReference type="EMBL" id="FZPD01000003">
    <property type="protein sequence ID" value="SNS91608.1"/>
    <property type="molecule type" value="Genomic_DNA"/>
</dbReference>
<evidence type="ECO:0000256" key="11">
    <source>
        <dbReference type="ARBA" id="ARBA00023136"/>
    </source>
</evidence>
<dbReference type="SUPFAM" id="SSF47384">
    <property type="entry name" value="Homodimeric domain of signal transducing histidine kinase"/>
    <property type="match status" value="1"/>
</dbReference>
<dbReference type="GO" id="GO:0005886">
    <property type="term" value="C:plasma membrane"/>
    <property type="evidence" value="ECO:0007669"/>
    <property type="project" value="UniProtKB-SubCell"/>
</dbReference>
<dbReference type="GO" id="GO:0004721">
    <property type="term" value="F:phosphoprotein phosphatase activity"/>
    <property type="evidence" value="ECO:0007669"/>
    <property type="project" value="TreeGrafter"/>
</dbReference>
<dbReference type="Gene3D" id="1.10.287.130">
    <property type="match status" value="1"/>
</dbReference>
<dbReference type="AlphaFoldDB" id="A0A239IED2"/>
<evidence type="ECO:0000256" key="10">
    <source>
        <dbReference type="ARBA" id="ARBA00023012"/>
    </source>
</evidence>
<keyword evidence="12" id="KW-0812">Transmembrane</keyword>
<keyword evidence="9" id="KW-0067">ATP-binding</keyword>
<evidence type="ECO:0000256" key="6">
    <source>
        <dbReference type="ARBA" id="ARBA00022679"/>
    </source>
</evidence>
<keyword evidence="8 14" id="KW-0418">Kinase</keyword>
<sequence>MQRKTLRWIISMMGLAMIGLISLQLYWIDSLVTANEERFRKDVLDALNSVANKLEKQETYAALQKLNYVNSPLYEQRENLHLQQVENSEKLRNRKKNENVEVLNQGNRQIFYFADTVNEGGFEFVVNFSSVADRFFFDNTPPPPGSSMEQMLEERDVKIQQLESKLAKVSRKYELTFDVVKDLMGPNRSISSRFSPQQLDSLLKNELNSKGIDISYEYGVIQPQQSRFLLLTSGGQKKELAQSELRASLFPNDIFDNDSILTISFPGKKGYLMSKVWSAMVSSGFLVLVILFCFGYSIRTIVRQKKLSEMKNDFINNMTHELKTPISTVSLAVEALNDKDIEQSSLRTKYIKVIGEENKRLGDQVEKVLQIAAIDRNDYNLKQEILHMSNMVKNAAEHIAMQVEQRGGRLNMIEKAEKDVVQGDEMHLTNIILNLLDNANKYSPEAPNITLRTASDDEDFIISIHDKGIGMSREQQKHIFEKFYRVPTGDLHNVKGFGLGLAYVQRIVEAHGGSIHVDSEPGKGSKFSITLPLANEA</sequence>
<dbReference type="InterPro" id="IPR003661">
    <property type="entry name" value="HisK_dim/P_dom"/>
</dbReference>
<keyword evidence="12" id="KW-1133">Transmembrane helix</keyword>